<dbReference type="PANTHER" id="PTHR33233">
    <property type="entry name" value="ENDONUCLEASE/EXONUCLEASE/PHOSPHATASE"/>
    <property type="match status" value="1"/>
</dbReference>
<keyword evidence="2" id="KW-1185">Reference proteome</keyword>
<organism evidence="1 2">
    <name type="scientific">Solanum verrucosum</name>
    <dbReference type="NCBI Taxonomy" id="315347"/>
    <lineage>
        <taxon>Eukaryota</taxon>
        <taxon>Viridiplantae</taxon>
        <taxon>Streptophyta</taxon>
        <taxon>Embryophyta</taxon>
        <taxon>Tracheophyta</taxon>
        <taxon>Spermatophyta</taxon>
        <taxon>Magnoliopsida</taxon>
        <taxon>eudicotyledons</taxon>
        <taxon>Gunneridae</taxon>
        <taxon>Pentapetalae</taxon>
        <taxon>asterids</taxon>
        <taxon>lamiids</taxon>
        <taxon>Solanales</taxon>
        <taxon>Solanaceae</taxon>
        <taxon>Solanoideae</taxon>
        <taxon>Solaneae</taxon>
        <taxon>Solanum</taxon>
    </lineage>
</organism>
<evidence type="ECO:0000313" key="1">
    <source>
        <dbReference type="EMBL" id="WMV54039.1"/>
    </source>
</evidence>
<accession>A0AAF0UYH9</accession>
<evidence type="ECO:0000313" key="2">
    <source>
        <dbReference type="Proteomes" id="UP001234989"/>
    </source>
</evidence>
<reference evidence="1" key="1">
    <citation type="submission" date="2023-08" db="EMBL/GenBank/DDBJ databases">
        <title>A de novo genome assembly of Solanum verrucosum Schlechtendal, a Mexican diploid species geographically isolated from the other diploid A-genome species in potato relatives.</title>
        <authorList>
            <person name="Hosaka K."/>
        </authorList>
    </citation>
    <scope>NUCLEOTIDE SEQUENCE</scope>
    <source>
        <tissue evidence="1">Young leaves</tissue>
    </source>
</reference>
<name>A0AAF0UYH9_SOLVR</name>
<gene>
    <name evidence="1" type="ORF">MTR67_047424</name>
</gene>
<proteinExistence type="predicted"/>
<protein>
    <recommendedName>
        <fullName evidence="3">Reverse transcriptase zinc-binding domain-containing protein</fullName>
    </recommendedName>
</protein>
<dbReference type="AlphaFoldDB" id="A0AAF0UYH9"/>
<dbReference type="PANTHER" id="PTHR33233:SF14">
    <property type="entry name" value="ENDONUCLEASE_EXONUCLEASE_PHOSPHATASE"/>
    <property type="match status" value="1"/>
</dbReference>
<sequence>MIDLELNMMYDASLRLSKFPTTVHFDLWEGECSANLGGDDGIGHCDTAGCRDWGLNCSSKADLLSQNCRGNTYYGRSSSREQIDRMGLTLDYYPPVVKDGHKVATLNPKEIQEESQKWMVSLIGYVVGGGLNLIDYHIWNKAAILKVLWAGFQEGDVVGAMDRPIESGKFMIRKAYKALLLVYPKVRWKKLALGQGLLPRHQFIMWLPLHQRGTDELFSHLFFGCSYSHQMWKSLLCCMQIHRQIGKWRSYGSLLEHIAAMLRMRSYTGYLLPWYIVFG</sequence>
<dbReference type="Proteomes" id="UP001234989">
    <property type="component" value="Chromosome 11"/>
</dbReference>
<dbReference type="EMBL" id="CP133622">
    <property type="protein sequence ID" value="WMV54039.1"/>
    <property type="molecule type" value="Genomic_DNA"/>
</dbReference>
<evidence type="ECO:0008006" key="3">
    <source>
        <dbReference type="Google" id="ProtNLM"/>
    </source>
</evidence>